<dbReference type="HOGENOM" id="CLU_000445_52_5_7"/>
<dbReference type="SUPFAM" id="SSF46767">
    <property type="entry name" value="Methylated DNA-protein cysteine methyltransferase, C-terminal domain"/>
    <property type="match status" value="1"/>
</dbReference>
<protein>
    <recommendedName>
        <fullName evidence="2">Methylated-DNA-[protein]-cysteine S-methyltransferase DNA binding domain-containing protein</fullName>
    </recommendedName>
</protein>
<dbReference type="GO" id="GO:0003824">
    <property type="term" value="F:catalytic activity"/>
    <property type="evidence" value="ECO:0007669"/>
    <property type="project" value="InterPro"/>
</dbReference>
<dbReference type="Proteomes" id="UP000019140">
    <property type="component" value="Unassembled WGS sequence"/>
</dbReference>
<dbReference type="Pfam" id="PF01035">
    <property type="entry name" value="DNA_binding_1"/>
    <property type="match status" value="1"/>
</dbReference>
<evidence type="ECO:0000313" key="3">
    <source>
        <dbReference type="EMBL" id="ETX00116.1"/>
    </source>
</evidence>
<sequence>MSEAIFHRIYDVVRQIPHGRVASYGQVATVAGGSVTARQVGDAMAALRDHHPQPPVPWQRVINAQGKVSTGPRQQELLEAEGVLFNAKGHTDLHRFGWQGPDAAWAAANDFHTLEDQNPSNQQLGLF</sequence>
<evidence type="ECO:0000256" key="1">
    <source>
        <dbReference type="ARBA" id="ARBA00022763"/>
    </source>
</evidence>
<dbReference type="CDD" id="cd06445">
    <property type="entry name" value="ATase"/>
    <property type="match status" value="1"/>
</dbReference>
<comment type="caution">
    <text evidence="3">The sequence shown here is derived from an EMBL/GenBank/DDBJ whole genome shotgun (WGS) entry which is preliminary data.</text>
</comment>
<dbReference type="Gene3D" id="1.10.10.10">
    <property type="entry name" value="Winged helix-like DNA-binding domain superfamily/Winged helix DNA-binding domain"/>
    <property type="match status" value="1"/>
</dbReference>
<dbReference type="PATRIC" id="fig|1429439.4.peg.6688"/>
<dbReference type="PANTHER" id="PTHR42942">
    <property type="entry name" value="6-O-METHYLGUANINE DNA METHYLTRANSFERASE"/>
    <property type="match status" value="1"/>
</dbReference>
<feature type="domain" description="Methylated-DNA-[protein]-cysteine S-methyltransferase DNA binding" evidence="2">
    <location>
        <begin position="6"/>
        <end position="83"/>
    </location>
</feature>
<name>W4LQU9_9BACT</name>
<organism evidence="3 4">
    <name type="scientific">Candidatus Entotheonella gemina</name>
    <dbReference type="NCBI Taxonomy" id="1429439"/>
    <lineage>
        <taxon>Bacteria</taxon>
        <taxon>Pseudomonadati</taxon>
        <taxon>Nitrospinota/Tectimicrobiota group</taxon>
        <taxon>Candidatus Tectimicrobiota</taxon>
        <taxon>Candidatus Entotheonellia</taxon>
        <taxon>Candidatus Entotheonellales</taxon>
        <taxon>Candidatus Entotheonellaceae</taxon>
        <taxon>Candidatus Entotheonella</taxon>
    </lineage>
</organism>
<gene>
    <name evidence="3" type="ORF">ETSY2_39700</name>
</gene>
<accession>W4LQU9</accession>
<dbReference type="InterPro" id="IPR036217">
    <property type="entry name" value="MethylDNA_cys_MeTrfase_DNAb"/>
</dbReference>
<reference evidence="3 4" key="1">
    <citation type="journal article" date="2014" name="Nature">
        <title>An environmental bacterial taxon with a large and distinct metabolic repertoire.</title>
        <authorList>
            <person name="Wilson M.C."/>
            <person name="Mori T."/>
            <person name="Ruckert C."/>
            <person name="Uria A.R."/>
            <person name="Helf M.J."/>
            <person name="Takada K."/>
            <person name="Gernert C."/>
            <person name="Steffens U.A."/>
            <person name="Heycke N."/>
            <person name="Schmitt S."/>
            <person name="Rinke C."/>
            <person name="Helfrich E.J."/>
            <person name="Brachmann A.O."/>
            <person name="Gurgui C."/>
            <person name="Wakimoto T."/>
            <person name="Kracht M."/>
            <person name="Crusemann M."/>
            <person name="Hentschel U."/>
            <person name="Abe I."/>
            <person name="Matsunaga S."/>
            <person name="Kalinowski J."/>
            <person name="Takeyama H."/>
            <person name="Piel J."/>
        </authorList>
    </citation>
    <scope>NUCLEOTIDE SEQUENCE [LARGE SCALE GENOMIC DNA]</scope>
    <source>
        <strain evidence="4">TSY2</strain>
    </source>
</reference>
<proteinExistence type="predicted"/>
<dbReference type="AlphaFoldDB" id="W4LQU9"/>
<keyword evidence="4" id="KW-1185">Reference proteome</keyword>
<dbReference type="PANTHER" id="PTHR42942:SF1">
    <property type="entry name" value="ALKYLTRANSFERASE-LIKE PROTEIN 1"/>
    <property type="match status" value="1"/>
</dbReference>
<dbReference type="InterPro" id="IPR014048">
    <property type="entry name" value="MethylDNA_cys_MeTrfase_DNA-bd"/>
</dbReference>
<dbReference type="InterPro" id="IPR036388">
    <property type="entry name" value="WH-like_DNA-bd_sf"/>
</dbReference>
<dbReference type="GO" id="GO:0006281">
    <property type="term" value="P:DNA repair"/>
    <property type="evidence" value="ECO:0007669"/>
    <property type="project" value="InterPro"/>
</dbReference>
<evidence type="ECO:0000313" key="4">
    <source>
        <dbReference type="Proteomes" id="UP000019140"/>
    </source>
</evidence>
<evidence type="ECO:0000259" key="2">
    <source>
        <dbReference type="Pfam" id="PF01035"/>
    </source>
</evidence>
<dbReference type="EMBL" id="AZHX01001763">
    <property type="protein sequence ID" value="ETX00116.1"/>
    <property type="molecule type" value="Genomic_DNA"/>
</dbReference>
<keyword evidence="1" id="KW-0227">DNA damage</keyword>
<dbReference type="InterPro" id="IPR052520">
    <property type="entry name" value="ATL_DNA_repair"/>
</dbReference>